<gene>
    <name evidence="9" type="ORF">GV64_23135</name>
</gene>
<dbReference type="RefSeq" id="WP_020582426.1">
    <property type="nucleotide sequence ID" value="NZ_JOJP01000001.1"/>
</dbReference>
<dbReference type="Gene3D" id="2.40.50.100">
    <property type="match status" value="1"/>
</dbReference>
<keyword evidence="4" id="KW-0762">Sugar transport</keyword>
<dbReference type="InterPro" id="IPR008995">
    <property type="entry name" value="Mo/tungstate-bd_C_term_dom"/>
</dbReference>
<dbReference type="PROSITE" id="PS50893">
    <property type="entry name" value="ABC_TRANSPORTER_2"/>
    <property type="match status" value="1"/>
</dbReference>
<evidence type="ECO:0000256" key="3">
    <source>
        <dbReference type="ARBA" id="ARBA00022519"/>
    </source>
</evidence>
<sequence>MAEVFLVDVSKSYDQGKSWVLKNVNLSIADGEFVAFVGPSGCGKSTLLRMICGLEEITKGDLSIGDERVNDMPPNERKVGMVFQSYALYPHMTVRENMAFGLKLAKADKKTVDQRVDEAARILQLEPLLDRKPKAMSGGQRQRVAIGRSIVQEPRVFLFDEPLSNLDVSLRVQMRQELARLHRRLKTTSIYVTHDQVEAMTLADKVVVLSPLADGAESNLEQVGAPLELYHHPRNIFVAGFIGSPKMNFFDGTLLEGGEEYSRVRLNSGSEISVAVNAVSGKAGDKVVLGIRPQDIHLVESQGNAIEGTVSALERLGTESFIYFAHPDIHESLTVRVEDSKARHEGDVLTLKLPAENCHLFDADGLAFRRTRVTDF</sequence>
<dbReference type="Pfam" id="PF03459">
    <property type="entry name" value="TOBE"/>
    <property type="match status" value="1"/>
</dbReference>
<evidence type="ECO:0000259" key="8">
    <source>
        <dbReference type="PROSITE" id="PS50893"/>
    </source>
</evidence>
<dbReference type="eggNOG" id="COG3842">
    <property type="taxonomic scope" value="Bacteria"/>
</dbReference>
<feature type="domain" description="ABC transporter" evidence="8">
    <location>
        <begin position="4"/>
        <end position="242"/>
    </location>
</feature>
<dbReference type="InterPro" id="IPR047641">
    <property type="entry name" value="ABC_transpr_MalK/UgpC-like"/>
</dbReference>
<evidence type="ECO:0000256" key="7">
    <source>
        <dbReference type="ARBA" id="ARBA00023136"/>
    </source>
</evidence>
<evidence type="ECO:0000313" key="9">
    <source>
        <dbReference type="EMBL" id="KEI73224.1"/>
    </source>
</evidence>
<evidence type="ECO:0000256" key="2">
    <source>
        <dbReference type="ARBA" id="ARBA00022475"/>
    </source>
</evidence>
<dbReference type="GO" id="GO:1990060">
    <property type="term" value="C:maltose transport complex"/>
    <property type="evidence" value="ECO:0007669"/>
    <property type="project" value="TreeGrafter"/>
</dbReference>
<dbReference type="GO" id="GO:0055052">
    <property type="term" value="C:ATP-binding cassette (ABC) transporter complex, substrate-binding subunit-containing"/>
    <property type="evidence" value="ECO:0007669"/>
    <property type="project" value="TreeGrafter"/>
</dbReference>
<dbReference type="SMART" id="SM00382">
    <property type="entry name" value="AAA"/>
    <property type="match status" value="1"/>
</dbReference>
<dbReference type="InterPro" id="IPR005116">
    <property type="entry name" value="Transp-assoc_OB_typ1"/>
</dbReference>
<evidence type="ECO:0000256" key="5">
    <source>
        <dbReference type="ARBA" id="ARBA00022741"/>
    </source>
</evidence>
<dbReference type="InterPro" id="IPR027417">
    <property type="entry name" value="P-loop_NTPase"/>
</dbReference>
<reference evidence="9 10" key="1">
    <citation type="submission" date="2014-06" db="EMBL/GenBank/DDBJ databases">
        <title>Whole Genome Sequences of Three Symbiotic Endozoicomonas Bacteria.</title>
        <authorList>
            <person name="Neave M.J."/>
            <person name="Apprill A."/>
            <person name="Voolstra C.R."/>
        </authorList>
    </citation>
    <scope>NUCLEOTIDE SEQUENCE [LARGE SCALE GENOMIC DNA]</scope>
    <source>
        <strain evidence="9 10">DSM 22380</strain>
    </source>
</reference>
<keyword evidence="5" id="KW-0547">Nucleotide-binding</keyword>
<dbReference type="InterPro" id="IPR017871">
    <property type="entry name" value="ABC_transporter-like_CS"/>
</dbReference>
<keyword evidence="10" id="KW-1185">Reference proteome</keyword>
<dbReference type="NCBIfam" id="NF008653">
    <property type="entry name" value="PRK11650.1"/>
    <property type="match status" value="1"/>
</dbReference>
<dbReference type="InterPro" id="IPR040582">
    <property type="entry name" value="OB_MalK-like"/>
</dbReference>
<proteinExistence type="predicted"/>
<organism evidence="9 10">
    <name type="scientific">Endozoicomonas elysicola</name>
    <dbReference type="NCBI Taxonomy" id="305900"/>
    <lineage>
        <taxon>Bacteria</taxon>
        <taxon>Pseudomonadati</taxon>
        <taxon>Pseudomonadota</taxon>
        <taxon>Gammaproteobacteria</taxon>
        <taxon>Oceanospirillales</taxon>
        <taxon>Endozoicomonadaceae</taxon>
        <taxon>Endozoicomonas</taxon>
    </lineage>
</organism>
<keyword evidence="3" id="KW-0997">Cell inner membrane</keyword>
<name>A0A081KGE8_9GAMM</name>
<evidence type="ECO:0000256" key="4">
    <source>
        <dbReference type="ARBA" id="ARBA00022597"/>
    </source>
</evidence>
<dbReference type="InterPro" id="IPR012340">
    <property type="entry name" value="NA-bd_OB-fold"/>
</dbReference>
<dbReference type="AlphaFoldDB" id="A0A081KGE8"/>
<keyword evidence="7" id="KW-0472">Membrane</keyword>
<keyword evidence="6" id="KW-0067">ATP-binding</keyword>
<dbReference type="PANTHER" id="PTHR43875:SF3">
    <property type="entry name" value="MALTOSE_MALTODEXTRIN IMPORT ATP-BINDING PROTEIN MALK"/>
    <property type="match status" value="1"/>
</dbReference>
<evidence type="ECO:0000256" key="6">
    <source>
        <dbReference type="ARBA" id="ARBA00022840"/>
    </source>
</evidence>
<dbReference type="GO" id="GO:0005524">
    <property type="term" value="F:ATP binding"/>
    <property type="evidence" value="ECO:0007669"/>
    <property type="project" value="UniProtKB-KW"/>
</dbReference>
<protein>
    <submittedName>
        <fullName evidence="9">ABC transporter</fullName>
    </submittedName>
</protein>
<dbReference type="CDD" id="cd03301">
    <property type="entry name" value="ABC_MalK_N"/>
    <property type="match status" value="1"/>
</dbReference>
<evidence type="ECO:0000256" key="1">
    <source>
        <dbReference type="ARBA" id="ARBA00022448"/>
    </source>
</evidence>
<keyword evidence="1" id="KW-0813">Transport</keyword>
<dbReference type="SUPFAM" id="SSF52540">
    <property type="entry name" value="P-loop containing nucleoside triphosphate hydrolases"/>
    <property type="match status" value="1"/>
</dbReference>
<dbReference type="Gene3D" id="3.40.50.300">
    <property type="entry name" value="P-loop containing nucleotide triphosphate hydrolases"/>
    <property type="match status" value="1"/>
</dbReference>
<dbReference type="InterPro" id="IPR003593">
    <property type="entry name" value="AAA+_ATPase"/>
</dbReference>
<dbReference type="InterPro" id="IPR015855">
    <property type="entry name" value="ABC_transpr_MalK-like"/>
</dbReference>
<dbReference type="PROSITE" id="PS00211">
    <property type="entry name" value="ABC_TRANSPORTER_1"/>
    <property type="match status" value="1"/>
</dbReference>
<dbReference type="Gene3D" id="2.40.50.140">
    <property type="entry name" value="Nucleic acid-binding proteins"/>
    <property type="match status" value="1"/>
</dbReference>
<keyword evidence="2" id="KW-1003">Cell membrane</keyword>
<dbReference type="Pfam" id="PF00005">
    <property type="entry name" value="ABC_tran"/>
    <property type="match status" value="1"/>
</dbReference>
<dbReference type="PANTHER" id="PTHR43875">
    <property type="entry name" value="MALTODEXTRIN IMPORT ATP-BINDING PROTEIN MSMX"/>
    <property type="match status" value="1"/>
</dbReference>
<dbReference type="EMBL" id="JOJP01000001">
    <property type="protein sequence ID" value="KEI73224.1"/>
    <property type="molecule type" value="Genomic_DNA"/>
</dbReference>
<dbReference type="Pfam" id="PF17912">
    <property type="entry name" value="OB_MalK"/>
    <property type="match status" value="1"/>
</dbReference>
<dbReference type="FunFam" id="3.40.50.300:FF:000042">
    <property type="entry name" value="Maltose/maltodextrin ABC transporter, ATP-binding protein"/>
    <property type="match status" value="1"/>
</dbReference>
<dbReference type="GO" id="GO:0016887">
    <property type="term" value="F:ATP hydrolysis activity"/>
    <property type="evidence" value="ECO:0007669"/>
    <property type="project" value="InterPro"/>
</dbReference>
<dbReference type="SUPFAM" id="SSF50331">
    <property type="entry name" value="MOP-like"/>
    <property type="match status" value="1"/>
</dbReference>
<dbReference type="STRING" id="305900.GV64_23135"/>
<accession>A0A081KGE8</accession>
<evidence type="ECO:0000313" key="10">
    <source>
        <dbReference type="Proteomes" id="UP000027997"/>
    </source>
</evidence>
<dbReference type="Proteomes" id="UP000027997">
    <property type="component" value="Unassembled WGS sequence"/>
</dbReference>
<dbReference type="InterPro" id="IPR003439">
    <property type="entry name" value="ABC_transporter-like_ATP-bd"/>
</dbReference>
<comment type="caution">
    <text evidence="9">The sequence shown here is derived from an EMBL/GenBank/DDBJ whole genome shotgun (WGS) entry which is preliminary data.</text>
</comment>
<dbReference type="GO" id="GO:0015423">
    <property type="term" value="F:ABC-type maltose transporter activity"/>
    <property type="evidence" value="ECO:0007669"/>
    <property type="project" value="TreeGrafter"/>
</dbReference>